<reference evidence="3 4" key="1">
    <citation type="submission" date="2018-10" db="EMBL/GenBank/DDBJ databases">
        <title>Genome assembly for a Yunnan-Guizhou Plateau 3E fish, Anabarilius grahami (Regan), and its evolutionary and genetic applications.</title>
        <authorList>
            <person name="Jiang W."/>
        </authorList>
    </citation>
    <scope>NUCLEOTIDE SEQUENCE [LARGE SCALE GENOMIC DNA]</scope>
    <source>
        <strain evidence="3">AG-KIZ</strain>
        <tissue evidence="3">Muscle</tissue>
    </source>
</reference>
<protein>
    <submittedName>
        <fullName evidence="3">Uncharacterized protein</fullName>
    </submittedName>
</protein>
<keyword evidence="4" id="KW-1185">Reference proteome</keyword>
<feature type="compositionally biased region" description="Acidic residues" evidence="1">
    <location>
        <begin position="69"/>
        <end position="87"/>
    </location>
</feature>
<proteinExistence type="predicted"/>
<dbReference type="EMBL" id="RJVU01047928">
    <property type="protein sequence ID" value="ROL43574.1"/>
    <property type="molecule type" value="Genomic_DNA"/>
</dbReference>
<evidence type="ECO:0000313" key="4">
    <source>
        <dbReference type="Proteomes" id="UP000281406"/>
    </source>
</evidence>
<evidence type="ECO:0000256" key="2">
    <source>
        <dbReference type="SAM" id="SignalP"/>
    </source>
</evidence>
<sequence length="87" mass="9812">MRHWIRLWMATLAVQHSQANVDQGMQLSHEPALQNSVKQVALPVDEGEDEVSYCDEEDEVIVTIHQGESEGESEDGDENEDGYDNLI</sequence>
<name>A0A3N0YBW2_ANAGA</name>
<feature type="signal peptide" evidence="2">
    <location>
        <begin position="1"/>
        <end position="19"/>
    </location>
</feature>
<keyword evidence="2" id="KW-0732">Signal</keyword>
<evidence type="ECO:0000256" key="1">
    <source>
        <dbReference type="SAM" id="MobiDB-lite"/>
    </source>
</evidence>
<dbReference type="AlphaFoldDB" id="A0A3N0YBW2"/>
<feature type="chain" id="PRO_5018063314" evidence="2">
    <location>
        <begin position="20"/>
        <end position="87"/>
    </location>
</feature>
<evidence type="ECO:0000313" key="3">
    <source>
        <dbReference type="EMBL" id="ROL43574.1"/>
    </source>
</evidence>
<gene>
    <name evidence="3" type="ORF">DPX16_13505</name>
</gene>
<organism evidence="3 4">
    <name type="scientific">Anabarilius grahami</name>
    <name type="common">Kanglang fish</name>
    <name type="synonym">Barilius grahami</name>
    <dbReference type="NCBI Taxonomy" id="495550"/>
    <lineage>
        <taxon>Eukaryota</taxon>
        <taxon>Metazoa</taxon>
        <taxon>Chordata</taxon>
        <taxon>Craniata</taxon>
        <taxon>Vertebrata</taxon>
        <taxon>Euteleostomi</taxon>
        <taxon>Actinopterygii</taxon>
        <taxon>Neopterygii</taxon>
        <taxon>Teleostei</taxon>
        <taxon>Ostariophysi</taxon>
        <taxon>Cypriniformes</taxon>
        <taxon>Xenocyprididae</taxon>
        <taxon>Xenocypridinae</taxon>
        <taxon>Xenocypridinae incertae sedis</taxon>
        <taxon>Anabarilius</taxon>
    </lineage>
</organism>
<dbReference type="Proteomes" id="UP000281406">
    <property type="component" value="Unassembled WGS sequence"/>
</dbReference>
<comment type="caution">
    <text evidence="3">The sequence shown here is derived from an EMBL/GenBank/DDBJ whole genome shotgun (WGS) entry which is preliminary data.</text>
</comment>
<accession>A0A3N0YBW2</accession>
<feature type="region of interest" description="Disordered" evidence="1">
    <location>
        <begin position="65"/>
        <end position="87"/>
    </location>
</feature>